<organism evidence="2 3">
    <name type="scientific">Dreissena polymorpha</name>
    <name type="common">Zebra mussel</name>
    <name type="synonym">Mytilus polymorpha</name>
    <dbReference type="NCBI Taxonomy" id="45954"/>
    <lineage>
        <taxon>Eukaryota</taxon>
        <taxon>Metazoa</taxon>
        <taxon>Spiralia</taxon>
        <taxon>Lophotrochozoa</taxon>
        <taxon>Mollusca</taxon>
        <taxon>Bivalvia</taxon>
        <taxon>Autobranchia</taxon>
        <taxon>Heteroconchia</taxon>
        <taxon>Euheterodonta</taxon>
        <taxon>Imparidentia</taxon>
        <taxon>Neoheterodontei</taxon>
        <taxon>Myida</taxon>
        <taxon>Dreissenoidea</taxon>
        <taxon>Dreissenidae</taxon>
        <taxon>Dreissena</taxon>
    </lineage>
</organism>
<dbReference type="AlphaFoldDB" id="A0A9D3Y3I4"/>
<comment type="similarity">
    <text evidence="1">Belongs to the calycin superfamily. Fatty-acid binding protein (FABP) family.</text>
</comment>
<evidence type="ECO:0000313" key="3">
    <source>
        <dbReference type="Proteomes" id="UP000828390"/>
    </source>
</evidence>
<dbReference type="Gene3D" id="2.40.128.20">
    <property type="match status" value="1"/>
</dbReference>
<reference evidence="2" key="2">
    <citation type="submission" date="2020-11" db="EMBL/GenBank/DDBJ databases">
        <authorList>
            <person name="McCartney M.A."/>
            <person name="Auch B."/>
            <person name="Kono T."/>
            <person name="Mallez S."/>
            <person name="Becker A."/>
            <person name="Gohl D.M."/>
            <person name="Silverstein K.A.T."/>
            <person name="Koren S."/>
            <person name="Bechman K.B."/>
            <person name="Herman A."/>
            <person name="Abrahante J.E."/>
            <person name="Garbe J."/>
        </authorList>
    </citation>
    <scope>NUCLEOTIDE SEQUENCE</scope>
    <source>
        <strain evidence="2">Duluth1</strain>
        <tissue evidence="2">Whole animal</tissue>
    </source>
</reference>
<dbReference type="InterPro" id="IPR012674">
    <property type="entry name" value="Calycin"/>
</dbReference>
<dbReference type="InterPro" id="IPR031259">
    <property type="entry name" value="ILBP"/>
</dbReference>
<dbReference type="Proteomes" id="UP000828390">
    <property type="component" value="Unassembled WGS sequence"/>
</dbReference>
<dbReference type="OrthoDB" id="412780at2759"/>
<name>A0A9D3Y3I4_DREPO</name>
<gene>
    <name evidence="2" type="ORF">DPMN_194090</name>
</gene>
<keyword evidence="3" id="KW-1185">Reference proteome</keyword>
<proteinExistence type="inferred from homology"/>
<dbReference type="GO" id="GO:0008289">
    <property type="term" value="F:lipid binding"/>
    <property type="evidence" value="ECO:0007669"/>
    <property type="project" value="UniProtKB-KW"/>
</dbReference>
<dbReference type="EMBL" id="JAIWYP010000044">
    <property type="protein sequence ID" value="KAH3691130.1"/>
    <property type="molecule type" value="Genomic_DNA"/>
</dbReference>
<protein>
    <submittedName>
        <fullName evidence="2">Uncharacterized protein</fullName>
    </submittedName>
</protein>
<evidence type="ECO:0000256" key="1">
    <source>
        <dbReference type="ARBA" id="ARBA00008390"/>
    </source>
</evidence>
<sequence length="139" mass="15365">MSDMSLLNGKWKLVAVDNAVEYYKAIGTAAEHIAQAERLLTPENNIVQEIEIVGNNVTLKLSVPGKVLEVRAVIGETTTVPFLDGRILKTVYELDGNKLLEKQSGGFVSNNTRYLEGNHLIYEQVAETGVSSTRKYIKL</sequence>
<accession>A0A9D3Y3I4</accession>
<dbReference type="PANTHER" id="PTHR11955">
    <property type="entry name" value="FATTY ACID BINDING PROTEIN"/>
    <property type="match status" value="1"/>
</dbReference>
<dbReference type="SUPFAM" id="SSF50814">
    <property type="entry name" value="Lipocalins"/>
    <property type="match status" value="1"/>
</dbReference>
<evidence type="ECO:0000313" key="2">
    <source>
        <dbReference type="EMBL" id="KAH3691130.1"/>
    </source>
</evidence>
<dbReference type="CDD" id="cd00742">
    <property type="entry name" value="FABP"/>
    <property type="match status" value="1"/>
</dbReference>
<reference evidence="2" key="1">
    <citation type="journal article" date="2019" name="bioRxiv">
        <title>The Genome of the Zebra Mussel, Dreissena polymorpha: A Resource for Invasive Species Research.</title>
        <authorList>
            <person name="McCartney M.A."/>
            <person name="Auch B."/>
            <person name="Kono T."/>
            <person name="Mallez S."/>
            <person name="Zhang Y."/>
            <person name="Obille A."/>
            <person name="Becker A."/>
            <person name="Abrahante J.E."/>
            <person name="Garbe J."/>
            <person name="Badalamenti J.P."/>
            <person name="Herman A."/>
            <person name="Mangelson H."/>
            <person name="Liachko I."/>
            <person name="Sullivan S."/>
            <person name="Sone E.D."/>
            <person name="Koren S."/>
            <person name="Silverstein K.A.T."/>
            <person name="Beckman K.B."/>
            <person name="Gohl D.M."/>
        </authorList>
    </citation>
    <scope>NUCLEOTIDE SEQUENCE</scope>
    <source>
        <strain evidence="2">Duluth1</strain>
        <tissue evidence="2">Whole animal</tissue>
    </source>
</reference>
<comment type="caution">
    <text evidence="2">The sequence shown here is derived from an EMBL/GenBank/DDBJ whole genome shotgun (WGS) entry which is preliminary data.</text>
</comment>